<reference evidence="13" key="1">
    <citation type="submission" date="2022-06" db="EMBL/GenBank/DDBJ databases">
        <title>Sphingomicrobium sedimins sp. nov., a marine bacterium isolated from tidal flat.</title>
        <authorList>
            <person name="Kim C.-H."/>
            <person name="Yoo Y."/>
            <person name="Kim J.-J."/>
        </authorList>
    </citation>
    <scope>NUCLEOTIDE SEQUENCE</scope>
    <source>
        <strain evidence="13">GRR-S6-50</strain>
    </source>
</reference>
<dbReference type="EMBL" id="JAMSHT010000001">
    <property type="protein sequence ID" value="MCM8556492.1"/>
    <property type="molecule type" value="Genomic_DNA"/>
</dbReference>
<evidence type="ECO:0000256" key="8">
    <source>
        <dbReference type="ARBA" id="ARBA00023136"/>
    </source>
</evidence>
<feature type="transmembrane region" description="Helical" evidence="10">
    <location>
        <begin position="345"/>
        <end position="365"/>
    </location>
</feature>
<feature type="transmembrane region" description="Helical" evidence="10">
    <location>
        <begin position="6"/>
        <end position="30"/>
    </location>
</feature>
<dbReference type="Pfam" id="PF02254">
    <property type="entry name" value="TrkA_N"/>
    <property type="match status" value="1"/>
</dbReference>
<feature type="region of interest" description="Disordered" evidence="9">
    <location>
        <begin position="604"/>
        <end position="649"/>
    </location>
</feature>
<evidence type="ECO:0000256" key="9">
    <source>
        <dbReference type="SAM" id="MobiDB-lite"/>
    </source>
</evidence>
<keyword evidence="5 10" id="KW-0812">Transmembrane</keyword>
<keyword evidence="7" id="KW-0406">Ion transport</keyword>
<evidence type="ECO:0000313" key="14">
    <source>
        <dbReference type="Proteomes" id="UP001155128"/>
    </source>
</evidence>
<dbReference type="GO" id="GO:0015297">
    <property type="term" value="F:antiporter activity"/>
    <property type="evidence" value="ECO:0007669"/>
    <property type="project" value="UniProtKB-KW"/>
</dbReference>
<dbReference type="SUPFAM" id="SSF51735">
    <property type="entry name" value="NAD(P)-binding Rossmann-fold domains"/>
    <property type="match status" value="1"/>
</dbReference>
<keyword evidence="14" id="KW-1185">Reference proteome</keyword>
<feature type="compositionally biased region" description="Acidic residues" evidence="9">
    <location>
        <begin position="640"/>
        <end position="649"/>
    </location>
</feature>
<feature type="transmembrane region" description="Helical" evidence="10">
    <location>
        <begin position="104"/>
        <end position="124"/>
    </location>
</feature>
<proteinExistence type="predicted"/>
<evidence type="ECO:0000259" key="12">
    <source>
        <dbReference type="Pfam" id="PF02254"/>
    </source>
</evidence>
<evidence type="ECO:0000256" key="1">
    <source>
        <dbReference type="ARBA" id="ARBA00004651"/>
    </source>
</evidence>
<feature type="transmembrane region" description="Helical" evidence="10">
    <location>
        <begin position="231"/>
        <end position="249"/>
    </location>
</feature>
<feature type="transmembrane region" description="Helical" evidence="10">
    <location>
        <begin position="42"/>
        <end position="61"/>
    </location>
</feature>
<dbReference type="Proteomes" id="UP001155128">
    <property type="component" value="Unassembled WGS sequence"/>
</dbReference>
<evidence type="ECO:0000256" key="5">
    <source>
        <dbReference type="ARBA" id="ARBA00022692"/>
    </source>
</evidence>
<feature type="domain" description="RCK N-terminal" evidence="12">
    <location>
        <begin position="414"/>
        <end position="494"/>
    </location>
</feature>
<dbReference type="PANTHER" id="PTHR32507:SF0">
    <property type="entry name" value="NA(+)_H(+) ANTIPORTER 2-RELATED"/>
    <property type="match status" value="1"/>
</dbReference>
<dbReference type="GO" id="GO:0006813">
    <property type="term" value="P:potassium ion transport"/>
    <property type="evidence" value="ECO:0007669"/>
    <property type="project" value="InterPro"/>
</dbReference>
<keyword evidence="2" id="KW-0813">Transport</keyword>
<dbReference type="InterPro" id="IPR038770">
    <property type="entry name" value="Na+/solute_symporter_sf"/>
</dbReference>
<feature type="domain" description="Cation/H+ exchanger transmembrane" evidence="11">
    <location>
        <begin position="27"/>
        <end position="402"/>
    </location>
</feature>
<evidence type="ECO:0000313" key="13">
    <source>
        <dbReference type="EMBL" id="MCM8556492.1"/>
    </source>
</evidence>
<keyword evidence="4" id="KW-1003">Cell membrane</keyword>
<evidence type="ECO:0000256" key="6">
    <source>
        <dbReference type="ARBA" id="ARBA00022989"/>
    </source>
</evidence>
<dbReference type="InterPro" id="IPR036291">
    <property type="entry name" value="NAD(P)-bd_dom_sf"/>
</dbReference>
<dbReference type="InterPro" id="IPR006153">
    <property type="entry name" value="Cation/H_exchanger_TM"/>
</dbReference>
<dbReference type="GO" id="GO:1902600">
    <property type="term" value="P:proton transmembrane transport"/>
    <property type="evidence" value="ECO:0007669"/>
    <property type="project" value="InterPro"/>
</dbReference>
<keyword evidence="6 10" id="KW-1133">Transmembrane helix</keyword>
<feature type="transmembrane region" description="Helical" evidence="10">
    <location>
        <begin position="198"/>
        <end position="219"/>
    </location>
</feature>
<comment type="subcellular location">
    <subcellularLocation>
        <location evidence="1">Cell membrane</location>
        <topology evidence="1">Multi-pass membrane protein</topology>
    </subcellularLocation>
</comment>
<dbReference type="GO" id="GO:0005886">
    <property type="term" value="C:plasma membrane"/>
    <property type="evidence" value="ECO:0007669"/>
    <property type="project" value="UniProtKB-SubCell"/>
</dbReference>
<accession>A0A9X2EFA7</accession>
<keyword evidence="3" id="KW-0050">Antiport</keyword>
<protein>
    <submittedName>
        <fullName evidence="13">Cation:proton antiporter</fullName>
    </submittedName>
</protein>
<dbReference type="AlphaFoldDB" id="A0A9X2EFA7"/>
<feature type="transmembrane region" description="Helical" evidence="10">
    <location>
        <begin position="313"/>
        <end position="333"/>
    </location>
</feature>
<sequence length="649" mass="69462">MNWDQLTLLLAAGDGGIVIAIALIGIAGIGAQWVAWRTGFPAIALMLVAGLILGPLTGLVNPETDFGELLEPAVNLAVAIILFEGGLQLRFNELKKTGDAVPRLVFIGVPVGWALGSVALYYVAGLSLAVAVLFAGILVVTGPTVIIPLLRQTNLAQRPRAILKWEGIVNDPIGALLAVITYEFLLQQQAGQSFIDNIIGLVIATAIAAAVGYGAARAVSFTFPRGLVPEFLKAPILFVTVIGAFVLSNTIQQETGLLAVTVMGIALANSHLNSARTYLPFKENITIILVSGVFVVLSASLDAEQIAQFQWQWFLFLLVLLFLVRPATVLISLAFSKVPWRERIFVAWIAPRGIVLVAIAGLFALRLDEIGYSGGTLLVTLSFAVVAATIVAHGFTAGPLAKMLKLNGPESNGVLIVGTTPFSLSLAKTLRSLDVPVMISDTSWQRLGAARNEKLPTFHGEILAEATEEELDFNQFQVLVATTANEAYNALVCSEFAPEIGSDNVYQLGDASGDDPHALPPSLRGRALFHAGHGVEDVADHEARGWKMMPVELTITFDNDVIRNNLPPEHEPLFVLRENGSLRFYTHASRPTGRPGDTIVAYVPPGTTHPRELILPSSEEEEGRPDAQGEAEGPTGLPDPGDEIDKENQ</sequence>
<dbReference type="PANTHER" id="PTHR32507">
    <property type="entry name" value="NA(+)/H(+) ANTIPORTER 1"/>
    <property type="match status" value="1"/>
</dbReference>
<dbReference type="RefSeq" id="WP_252111742.1">
    <property type="nucleotide sequence ID" value="NZ_JAMSHT010000001.1"/>
</dbReference>
<gene>
    <name evidence="13" type="ORF">NDO55_01490</name>
</gene>
<evidence type="ECO:0000256" key="3">
    <source>
        <dbReference type="ARBA" id="ARBA00022449"/>
    </source>
</evidence>
<evidence type="ECO:0000259" key="11">
    <source>
        <dbReference type="Pfam" id="PF00999"/>
    </source>
</evidence>
<dbReference type="InterPro" id="IPR003148">
    <property type="entry name" value="RCK_N"/>
</dbReference>
<feature type="transmembrane region" description="Helical" evidence="10">
    <location>
        <begin position="284"/>
        <end position="301"/>
    </location>
</feature>
<evidence type="ECO:0000256" key="7">
    <source>
        <dbReference type="ARBA" id="ARBA00023065"/>
    </source>
</evidence>
<dbReference type="Gene3D" id="3.40.50.720">
    <property type="entry name" value="NAD(P)-binding Rossmann-like Domain"/>
    <property type="match status" value="1"/>
</dbReference>
<evidence type="ECO:0000256" key="4">
    <source>
        <dbReference type="ARBA" id="ARBA00022475"/>
    </source>
</evidence>
<comment type="caution">
    <text evidence="13">The sequence shown here is derived from an EMBL/GenBank/DDBJ whole genome shotgun (WGS) entry which is preliminary data.</text>
</comment>
<feature type="transmembrane region" description="Helical" evidence="10">
    <location>
        <begin position="377"/>
        <end position="396"/>
    </location>
</feature>
<feature type="transmembrane region" description="Helical" evidence="10">
    <location>
        <begin position="130"/>
        <end position="150"/>
    </location>
</feature>
<dbReference type="Gene3D" id="1.20.1530.20">
    <property type="match status" value="1"/>
</dbReference>
<evidence type="ECO:0000256" key="10">
    <source>
        <dbReference type="SAM" id="Phobius"/>
    </source>
</evidence>
<organism evidence="13 14">
    <name type="scientific">Sphingomicrobium sediminis</name>
    <dbReference type="NCBI Taxonomy" id="2950949"/>
    <lineage>
        <taxon>Bacteria</taxon>
        <taxon>Pseudomonadati</taxon>
        <taxon>Pseudomonadota</taxon>
        <taxon>Alphaproteobacteria</taxon>
        <taxon>Sphingomonadales</taxon>
        <taxon>Sphingomonadaceae</taxon>
        <taxon>Sphingomicrobium</taxon>
    </lineage>
</organism>
<evidence type="ECO:0000256" key="2">
    <source>
        <dbReference type="ARBA" id="ARBA00022448"/>
    </source>
</evidence>
<dbReference type="Pfam" id="PF00999">
    <property type="entry name" value="Na_H_Exchanger"/>
    <property type="match status" value="1"/>
</dbReference>
<feature type="transmembrane region" description="Helical" evidence="10">
    <location>
        <begin position="255"/>
        <end position="272"/>
    </location>
</feature>
<name>A0A9X2EFA7_9SPHN</name>
<keyword evidence="8 10" id="KW-0472">Membrane</keyword>